<dbReference type="Pfam" id="PF00583">
    <property type="entry name" value="Acetyltransf_1"/>
    <property type="match status" value="1"/>
</dbReference>
<dbReference type="EMBL" id="JYNE01000022">
    <property type="protein sequence ID" value="KNH02498.1"/>
    <property type="molecule type" value="Genomic_DNA"/>
</dbReference>
<dbReference type="InterPro" id="IPR050832">
    <property type="entry name" value="Bact_Acetyltransf"/>
</dbReference>
<evidence type="ECO:0000313" key="5">
    <source>
        <dbReference type="Proteomes" id="UP000037446"/>
    </source>
</evidence>
<dbReference type="PANTHER" id="PTHR43877:SF5">
    <property type="entry name" value="BLL8307 PROTEIN"/>
    <property type="match status" value="1"/>
</dbReference>
<dbReference type="InterPro" id="IPR000182">
    <property type="entry name" value="GNAT_dom"/>
</dbReference>
<keyword evidence="1 4" id="KW-0808">Transferase</keyword>
<dbReference type="AlphaFoldDB" id="A0A0L1KEX5"/>
<evidence type="ECO:0000259" key="3">
    <source>
        <dbReference type="PROSITE" id="PS51186"/>
    </source>
</evidence>
<dbReference type="PROSITE" id="PS51186">
    <property type="entry name" value="GNAT"/>
    <property type="match status" value="1"/>
</dbReference>
<dbReference type="Gene3D" id="3.40.630.30">
    <property type="match status" value="1"/>
</dbReference>
<evidence type="ECO:0000313" key="4">
    <source>
        <dbReference type="EMBL" id="KNH02498.1"/>
    </source>
</evidence>
<evidence type="ECO:0000256" key="1">
    <source>
        <dbReference type="ARBA" id="ARBA00022679"/>
    </source>
</evidence>
<name>A0A0L1KEX5_9SPHN</name>
<comment type="caution">
    <text evidence="4">The sequence shown here is derived from an EMBL/GenBank/DDBJ whole genome shotgun (WGS) entry which is preliminary data.</text>
</comment>
<organism evidence="4 5">
    <name type="scientific">Qipengyuania citrea LAMA 915</name>
    <dbReference type="NCBI Taxonomy" id="1306953"/>
    <lineage>
        <taxon>Bacteria</taxon>
        <taxon>Pseudomonadati</taxon>
        <taxon>Pseudomonadota</taxon>
        <taxon>Alphaproteobacteria</taxon>
        <taxon>Sphingomonadales</taxon>
        <taxon>Erythrobacteraceae</taxon>
        <taxon>Qipengyuania</taxon>
    </lineage>
</organism>
<keyword evidence="2" id="KW-0012">Acyltransferase</keyword>
<sequence>MTADPAARIVAGMVLDIRPAHLSDPAVRELVAYHQRDMLAMSPPGTSFALDESGLSGPGITLLGAWRGRVLVGIGAMKRLSADSAELKSMRTHADHLGRGVASAVLDRLIAIARAEGISRLSLETGTNERFAPAVALYAKRGFFAGEAFADYANGPHNQCYHLALAPAAT</sequence>
<reference evidence="4" key="1">
    <citation type="submission" date="2015-02" db="EMBL/GenBank/DDBJ databases">
        <authorList>
            <person name="Chooi Y.-H."/>
        </authorList>
    </citation>
    <scope>NUCLEOTIDE SEQUENCE [LARGE SCALE GENOMIC DNA]</scope>
    <source>
        <strain evidence="4">LAMA 915</strain>
    </source>
</reference>
<accession>A0A0L1KEX5</accession>
<dbReference type="PATRIC" id="fig|1306953.7.peg.280"/>
<evidence type="ECO:0000256" key="2">
    <source>
        <dbReference type="ARBA" id="ARBA00023315"/>
    </source>
</evidence>
<proteinExistence type="predicted"/>
<dbReference type="InterPro" id="IPR016181">
    <property type="entry name" value="Acyl_CoA_acyltransferase"/>
</dbReference>
<dbReference type="CDD" id="cd04301">
    <property type="entry name" value="NAT_SF"/>
    <property type="match status" value="1"/>
</dbReference>
<gene>
    <name evidence="4" type="ORF">J121_277</name>
</gene>
<dbReference type="STRING" id="1306953.J121_277"/>
<feature type="domain" description="N-acetyltransferase" evidence="3">
    <location>
        <begin position="15"/>
        <end position="170"/>
    </location>
</feature>
<dbReference type="RefSeq" id="WP_228135229.1">
    <property type="nucleotide sequence ID" value="NZ_JYNE01000022.1"/>
</dbReference>
<dbReference type="SUPFAM" id="SSF55729">
    <property type="entry name" value="Acyl-CoA N-acyltransferases (Nat)"/>
    <property type="match status" value="1"/>
</dbReference>
<dbReference type="GO" id="GO:0016747">
    <property type="term" value="F:acyltransferase activity, transferring groups other than amino-acyl groups"/>
    <property type="evidence" value="ECO:0007669"/>
    <property type="project" value="InterPro"/>
</dbReference>
<dbReference type="Proteomes" id="UP000037446">
    <property type="component" value="Unassembled WGS sequence"/>
</dbReference>
<protein>
    <submittedName>
        <fullName evidence="4">Histone acetyltransferase HPA2</fullName>
    </submittedName>
</protein>
<dbReference type="PANTHER" id="PTHR43877">
    <property type="entry name" value="AMINOALKYLPHOSPHONATE N-ACETYLTRANSFERASE-RELATED-RELATED"/>
    <property type="match status" value="1"/>
</dbReference>